<feature type="chain" id="PRO_5037783560" evidence="8">
    <location>
        <begin position="22"/>
        <end position="53"/>
    </location>
</feature>
<comment type="caution">
    <text evidence="9">The sequence shown here is derived from an EMBL/GenBank/DDBJ whole genome shotgun (WGS) entry which is preliminary data.</text>
</comment>
<dbReference type="EMBL" id="JAFKCV010000005">
    <property type="protein sequence ID" value="MBN7825705.1"/>
    <property type="molecule type" value="Genomic_DNA"/>
</dbReference>
<dbReference type="GO" id="GO:0009279">
    <property type="term" value="C:cell outer membrane"/>
    <property type="evidence" value="ECO:0007669"/>
    <property type="project" value="UniProtKB-SubCell"/>
</dbReference>
<evidence type="ECO:0000256" key="5">
    <source>
        <dbReference type="ARBA" id="ARBA00023237"/>
    </source>
</evidence>
<protein>
    <submittedName>
        <fullName evidence="9">Lipoprotein</fullName>
    </submittedName>
</protein>
<feature type="region of interest" description="Disordered" evidence="7">
    <location>
        <begin position="21"/>
        <end position="53"/>
    </location>
</feature>
<evidence type="ECO:0000256" key="6">
    <source>
        <dbReference type="ARBA" id="ARBA00023288"/>
    </source>
</evidence>
<keyword evidence="5" id="KW-0998">Cell outer membrane</keyword>
<evidence type="ECO:0000256" key="3">
    <source>
        <dbReference type="ARBA" id="ARBA00023136"/>
    </source>
</evidence>
<evidence type="ECO:0000256" key="7">
    <source>
        <dbReference type="SAM" id="MobiDB-lite"/>
    </source>
</evidence>
<dbReference type="Proteomes" id="UP000664654">
    <property type="component" value="Unassembled WGS sequence"/>
</dbReference>
<feature type="signal peptide" evidence="8">
    <location>
        <begin position="1"/>
        <end position="21"/>
    </location>
</feature>
<name>A0A939IPA8_9ALTE</name>
<feature type="compositionally biased region" description="Polar residues" evidence="7">
    <location>
        <begin position="28"/>
        <end position="38"/>
    </location>
</feature>
<sequence length="53" mass="5655">MKPVKLTAALLLLFLAGCGQKGPLNLPEQPSTNQTKSGQPAEAEQPLKPQEQN</sequence>
<evidence type="ECO:0000313" key="9">
    <source>
        <dbReference type="EMBL" id="MBN7825705.1"/>
    </source>
</evidence>
<evidence type="ECO:0000256" key="4">
    <source>
        <dbReference type="ARBA" id="ARBA00023139"/>
    </source>
</evidence>
<dbReference type="RefSeq" id="WP_206573822.1">
    <property type="nucleotide sequence ID" value="NZ_JAFKCV010000005.1"/>
</dbReference>
<keyword evidence="4" id="KW-0564">Palmitate</keyword>
<evidence type="ECO:0000256" key="8">
    <source>
        <dbReference type="SAM" id="SignalP"/>
    </source>
</evidence>
<dbReference type="NCBIfam" id="NF047847">
    <property type="entry name" value="SS_mature_LptM"/>
    <property type="match status" value="1"/>
</dbReference>
<proteinExistence type="predicted"/>
<keyword evidence="6 9" id="KW-0449">Lipoprotein</keyword>
<dbReference type="AlphaFoldDB" id="A0A939IPA8"/>
<keyword evidence="2 8" id="KW-0732">Signal</keyword>
<reference evidence="9" key="1">
    <citation type="submission" date="2021-03" db="EMBL/GenBank/DDBJ databases">
        <title>novel species isolated from a fishpond in China.</title>
        <authorList>
            <person name="Lu H."/>
            <person name="Cai Z."/>
        </authorList>
    </citation>
    <scope>NUCLEOTIDE SEQUENCE</scope>
    <source>
        <strain evidence="9">JCM 30855</strain>
    </source>
</reference>
<evidence type="ECO:0000256" key="2">
    <source>
        <dbReference type="ARBA" id="ARBA00022729"/>
    </source>
</evidence>
<evidence type="ECO:0000256" key="1">
    <source>
        <dbReference type="ARBA" id="ARBA00004459"/>
    </source>
</evidence>
<organism evidence="9 10">
    <name type="scientific">Bowmanella dokdonensis</name>
    <dbReference type="NCBI Taxonomy" id="751969"/>
    <lineage>
        <taxon>Bacteria</taxon>
        <taxon>Pseudomonadati</taxon>
        <taxon>Pseudomonadota</taxon>
        <taxon>Gammaproteobacteria</taxon>
        <taxon>Alteromonadales</taxon>
        <taxon>Alteromonadaceae</taxon>
        <taxon>Bowmanella</taxon>
    </lineage>
</organism>
<evidence type="ECO:0000313" key="10">
    <source>
        <dbReference type="Proteomes" id="UP000664654"/>
    </source>
</evidence>
<gene>
    <name evidence="9" type="ORF">J0A66_10765</name>
</gene>
<dbReference type="Pfam" id="PF13627">
    <property type="entry name" value="LptM_cons"/>
    <property type="match status" value="1"/>
</dbReference>
<keyword evidence="3" id="KW-0472">Membrane</keyword>
<dbReference type="InterPro" id="IPR032831">
    <property type="entry name" value="LptM_cons"/>
</dbReference>
<keyword evidence="10" id="KW-1185">Reference proteome</keyword>
<accession>A0A939IPA8</accession>
<dbReference type="PROSITE" id="PS51257">
    <property type="entry name" value="PROKAR_LIPOPROTEIN"/>
    <property type="match status" value="1"/>
</dbReference>
<comment type="subcellular location">
    <subcellularLocation>
        <location evidence="1">Cell outer membrane</location>
        <topology evidence="1">Lipid-anchor</topology>
    </subcellularLocation>
</comment>